<comment type="caution">
    <text evidence="1">The sequence shown here is derived from an EMBL/GenBank/DDBJ whole genome shotgun (WGS) entry which is preliminary data.</text>
</comment>
<accession>A0ACB8DI98</accession>
<organism evidence="1 2">
    <name type="scientific">Dermacentor silvarum</name>
    <name type="common">Tick</name>
    <dbReference type="NCBI Taxonomy" id="543639"/>
    <lineage>
        <taxon>Eukaryota</taxon>
        <taxon>Metazoa</taxon>
        <taxon>Ecdysozoa</taxon>
        <taxon>Arthropoda</taxon>
        <taxon>Chelicerata</taxon>
        <taxon>Arachnida</taxon>
        <taxon>Acari</taxon>
        <taxon>Parasitiformes</taxon>
        <taxon>Ixodida</taxon>
        <taxon>Ixodoidea</taxon>
        <taxon>Ixodidae</taxon>
        <taxon>Rhipicephalinae</taxon>
        <taxon>Dermacentor</taxon>
    </lineage>
</organism>
<dbReference type="EMBL" id="CM023480">
    <property type="protein sequence ID" value="KAH7970460.1"/>
    <property type="molecule type" value="Genomic_DNA"/>
</dbReference>
<keyword evidence="2" id="KW-1185">Reference proteome</keyword>
<evidence type="ECO:0000313" key="2">
    <source>
        <dbReference type="Proteomes" id="UP000821865"/>
    </source>
</evidence>
<sequence>MRRYCPAGVGFLIAHRILATGDLASVLSQLGLYVVTVLTGLACHLFVVLAGLYLLFVRSGLGSFAMAMITPALMAISTSSRHASPISCRKRKRMKRKLQI</sequence>
<protein>
    <submittedName>
        <fullName evidence="1">Uncharacterized protein</fullName>
    </submittedName>
</protein>
<gene>
    <name evidence="1" type="ORF">HPB49_007477</name>
</gene>
<name>A0ACB8DI98_DERSI</name>
<dbReference type="Proteomes" id="UP000821865">
    <property type="component" value="Chromosome 11"/>
</dbReference>
<proteinExistence type="predicted"/>
<evidence type="ECO:0000313" key="1">
    <source>
        <dbReference type="EMBL" id="KAH7970460.1"/>
    </source>
</evidence>
<reference evidence="1" key="1">
    <citation type="submission" date="2020-05" db="EMBL/GenBank/DDBJ databases">
        <title>Large-scale comparative analyses of tick genomes elucidate their genetic diversity and vector capacities.</title>
        <authorList>
            <person name="Jia N."/>
            <person name="Wang J."/>
            <person name="Shi W."/>
            <person name="Du L."/>
            <person name="Sun Y."/>
            <person name="Zhan W."/>
            <person name="Jiang J."/>
            <person name="Wang Q."/>
            <person name="Zhang B."/>
            <person name="Ji P."/>
            <person name="Sakyi L.B."/>
            <person name="Cui X."/>
            <person name="Yuan T."/>
            <person name="Jiang B."/>
            <person name="Yang W."/>
            <person name="Lam T.T.-Y."/>
            <person name="Chang Q."/>
            <person name="Ding S."/>
            <person name="Wang X."/>
            <person name="Zhu J."/>
            <person name="Ruan X."/>
            <person name="Zhao L."/>
            <person name="Wei J."/>
            <person name="Que T."/>
            <person name="Du C."/>
            <person name="Cheng J."/>
            <person name="Dai P."/>
            <person name="Han X."/>
            <person name="Huang E."/>
            <person name="Gao Y."/>
            <person name="Liu J."/>
            <person name="Shao H."/>
            <person name="Ye R."/>
            <person name="Li L."/>
            <person name="Wei W."/>
            <person name="Wang X."/>
            <person name="Wang C."/>
            <person name="Yang T."/>
            <person name="Huo Q."/>
            <person name="Li W."/>
            <person name="Guo W."/>
            <person name="Chen H."/>
            <person name="Zhou L."/>
            <person name="Ni X."/>
            <person name="Tian J."/>
            <person name="Zhou Y."/>
            <person name="Sheng Y."/>
            <person name="Liu T."/>
            <person name="Pan Y."/>
            <person name="Xia L."/>
            <person name="Li J."/>
            <person name="Zhao F."/>
            <person name="Cao W."/>
        </authorList>
    </citation>
    <scope>NUCLEOTIDE SEQUENCE</scope>
    <source>
        <strain evidence="1">Dsil-2018</strain>
    </source>
</reference>